<organism evidence="2 3">
    <name type="scientific">Lactuca virosa</name>
    <dbReference type="NCBI Taxonomy" id="75947"/>
    <lineage>
        <taxon>Eukaryota</taxon>
        <taxon>Viridiplantae</taxon>
        <taxon>Streptophyta</taxon>
        <taxon>Embryophyta</taxon>
        <taxon>Tracheophyta</taxon>
        <taxon>Spermatophyta</taxon>
        <taxon>Magnoliopsida</taxon>
        <taxon>eudicotyledons</taxon>
        <taxon>Gunneridae</taxon>
        <taxon>Pentapetalae</taxon>
        <taxon>asterids</taxon>
        <taxon>campanulids</taxon>
        <taxon>Asterales</taxon>
        <taxon>Asteraceae</taxon>
        <taxon>Cichorioideae</taxon>
        <taxon>Cichorieae</taxon>
        <taxon>Lactucinae</taxon>
        <taxon>Lactuca</taxon>
    </lineage>
</organism>
<accession>A0AAU9ML46</accession>
<feature type="region of interest" description="Disordered" evidence="1">
    <location>
        <begin position="1"/>
        <end position="74"/>
    </location>
</feature>
<proteinExistence type="predicted"/>
<protein>
    <submittedName>
        <fullName evidence="2">Uncharacterized protein</fullName>
    </submittedName>
</protein>
<keyword evidence="3" id="KW-1185">Reference proteome</keyword>
<evidence type="ECO:0000313" key="2">
    <source>
        <dbReference type="EMBL" id="CAH1428633.1"/>
    </source>
</evidence>
<evidence type="ECO:0000256" key="1">
    <source>
        <dbReference type="SAM" id="MobiDB-lite"/>
    </source>
</evidence>
<feature type="compositionally biased region" description="Low complexity" evidence="1">
    <location>
        <begin position="17"/>
        <end position="29"/>
    </location>
</feature>
<dbReference type="EMBL" id="CAKMRJ010002223">
    <property type="protein sequence ID" value="CAH1428633.1"/>
    <property type="molecule type" value="Genomic_DNA"/>
</dbReference>
<feature type="compositionally biased region" description="Pro residues" evidence="1">
    <location>
        <begin position="30"/>
        <end position="42"/>
    </location>
</feature>
<dbReference type="AlphaFoldDB" id="A0AAU9ML46"/>
<evidence type="ECO:0000313" key="3">
    <source>
        <dbReference type="Proteomes" id="UP001157418"/>
    </source>
</evidence>
<reference evidence="2 3" key="1">
    <citation type="submission" date="2022-01" db="EMBL/GenBank/DDBJ databases">
        <authorList>
            <person name="Xiong W."/>
            <person name="Schranz E."/>
        </authorList>
    </citation>
    <scope>NUCLEOTIDE SEQUENCE [LARGE SCALE GENOMIC DNA]</scope>
</reference>
<dbReference type="Proteomes" id="UP001157418">
    <property type="component" value="Unassembled WGS sequence"/>
</dbReference>
<name>A0AAU9ML46_9ASTR</name>
<comment type="caution">
    <text evidence="2">The sequence shown here is derived from an EMBL/GenBank/DDBJ whole genome shotgun (WGS) entry which is preliminary data.</text>
</comment>
<gene>
    <name evidence="2" type="ORF">LVIROSA_LOCUS15552</name>
</gene>
<sequence length="74" mass="7454">MFSVGKCVIPSTPPSHTPSRSISDLQPSAGLPPPTTPAPPATPTSTVPAATPKPPPLLPPTGYSGFARHVSDSV</sequence>